<evidence type="ECO:0000256" key="4">
    <source>
        <dbReference type="ARBA" id="ARBA00022692"/>
    </source>
</evidence>
<dbReference type="Gene3D" id="3.30.70.1230">
    <property type="entry name" value="Nucleotide cyclase"/>
    <property type="match status" value="1"/>
</dbReference>
<dbReference type="SMART" id="SM00388">
    <property type="entry name" value="HisKA"/>
    <property type="match status" value="2"/>
</dbReference>
<dbReference type="InterPro" id="IPR011006">
    <property type="entry name" value="CheY-like_superfamily"/>
</dbReference>
<evidence type="ECO:0000256" key="6">
    <source>
        <dbReference type="ARBA" id="ARBA00022989"/>
    </source>
</evidence>
<dbReference type="CDD" id="cd07302">
    <property type="entry name" value="CHD"/>
    <property type="match status" value="1"/>
</dbReference>
<accession>A0A858SWZ1</accession>
<comment type="subcellular location">
    <subcellularLocation>
        <location evidence="2">Membrane</location>
    </subcellularLocation>
</comment>
<organism evidence="12 13">
    <name type="scientific">Roseobacter ponti</name>
    <dbReference type="NCBI Taxonomy" id="1891787"/>
    <lineage>
        <taxon>Bacteria</taxon>
        <taxon>Pseudomonadati</taxon>
        <taxon>Pseudomonadota</taxon>
        <taxon>Alphaproteobacteria</taxon>
        <taxon>Rhodobacterales</taxon>
        <taxon>Roseobacteraceae</taxon>
        <taxon>Roseobacter</taxon>
    </lineage>
</organism>
<proteinExistence type="predicted"/>
<evidence type="ECO:0000256" key="3">
    <source>
        <dbReference type="ARBA" id="ARBA00012438"/>
    </source>
</evidence>
<sequence>MEPSGRNEKLAFAARISQKLNGPSEAIIGFLTLLLEEVQRSGPVDALGDLNKVEVAALRLSEMVRKLAGDPRDIAGDAELQARLRHDLRSPINAIIGYCEMTIEDFGDELAPSATRDIGAILSEARRLAIRIDEVVDGAEPDDGGAGKALEAQLATGLIRSLSDTNADEEGIAGKILVIDDEPANCEILMRQLERRGHEVTAVNSAGETFDALAEHRFDLVLLDILMPGVNGIEVLERMKADTALQEIPVVMVSGLQETGAIARCISAGAEDYLPKPIDPVLLHARVQACLDRARWRAREIAFVKEVRYERDRADALLYSMLPAPVIRRLNDGETQIADRFPGASIIFADIVDFTPLVARMDADDLVKELSSVFTAFDELVNRHNIEKIKTIGDAYMAASGIPLRRDDHATAAVDFAQDILAAMSDPAVNRAGLDIRIGIHTGPVIAGLIGRKRSVYDVWGETVNLASRLESTGEAGKIQISDATRQALSGSQRTFRAHTHEVKGIGRMTSYFID</sequence>
<dbReference type="InterPro" id="IPR029787">
    <property type="entry name" value="Nucleotide_cyclase"/>
</dbReference>
<feature type="domain" description="Guanylate cyclase" evidence="11">
    <location>
        <begin position="345"/>
        <end position="471"/>
    </location>
</feature>
<keyword evidence="6" id="KW-1133">Transmembrane helix</keyword>
<keyword evidence="7" id="KW-0472">Membrane</keyword>
<dbReference type="RefSeq" id="WP_169641777.1">
    <property type="nucleotide sequence ID" value="NZ_CP048788.1"/>
</dbReference>
<dbReference type="Pfam" id="PF00211">
    <property type="entry name" value="Guanylate_cyc"/>
    <property type="match status" value="1"/>
</dbReference>
<dbReference type="PROSITE" id="PS50125">
    <property type="entry name" value="GUANYLATE_CYCLASE_2"/>
    <property type="match status" value="1"/>
</dbReference>
<evidence type="ECO:0000256" key="1">
    <source>
        <dbReference type="ARBA" id="ARBA00000085"/>
    </source>
</evidence>
<dbReference type="EC" id="2.7.13.3" evidence="3"/>
<dbReference type="KEGG" id="rpon:G3256_15945"/>
<evidence type="ECO:0000256" key="2">
    <source>
        <dbReference type="ARBA" id="ARBA00004370"/>
    </source>
</evidence>
<dbReference type="SUPFAM" id="SSF55073">
    <property type="entry name" value="Nucleotide cyclase"/>
    <property type="match status" value="1"/>
</dbReference>
<evidence type="ECO:0000259" key="10">
    <source>
        <dbReference type="PROSITE" id="PS50110"/>
    </source>
</evidence>
<evidence type="ECO:0000256" key="8">
    <source>
        <dbReference type="ARBA" id="ARBA00023239"/>
    </source>
</evidence>
<dbReference type="GO" id="GO:0009190">
    <property type="term" value="P:cyclic nucleotide biosynthetic process"/>
    <property type="evidence" value="ECO:0007669"/>
    <property type="project" value="InterPro"/>
</dbReference>
<dbReference type="PANTHER" id="PTHR11920">
    <property type="entry name" value="GUANYLYL CYCLASE"/>
    <property type="match status" value="1"/>
</dbReference>
<feature type="modified residue" description="4-aspartylphosphate" evidence="9">
    <location>
        <position position="224"/>
    </location>
</feature>
<keyword evidence="4" id="KW-0812">Transmembrane</keyword>
<dbReference type="Proteomes" id="UP000503308">
    <property type="component" value="Chromosome"/>
</dbReference>
<dbReference type="PANTHER" id="PTHR11920:SF335">
    <property type="entry name" value="GUANYLATE CYCLASE"/>
    <property type="match status" value="1"/>
</dbReference>
<name>A0A858SWZ1_9RHOB</name>
<dbReference type="SUPFAM" id="SSF47384">
    <property type="entry name" value="Homodimeric domain of signal transducing histidine kinase"/>
    <property type="match status" value="1"/>
</dbReference>
<dbReference type="SUPFAM" id="SSF52172">
    <property type="entry name" value="CheY-like"/>
    <property type="match status" value="1"/>
</dbReference>
<dbReference type="EMBL" id="CP048788">
    <property type="protein sequence ID" value="QJF52557.1"/>
    <property type="molecule type" value="Genomic_DNA"/>
</dbReference>
<dbReference type="Pfam" id="PF00072">
    <property type="entry name" value="Response_reg"/>
    <property type="match status" value="1"/>
</dbReference>
<dbReference type="SMART" id="SM00044">
    <property type="entry name" value="CYCc"/>
    <property type="match status" value="1"/>
</dbReference>
<dbReference type="GO" id="GO:0016020">
    <property type="term" value="C:membrane"/>
    <property type="evidence" value="ECO:0007669"/>
    <property type="project" value="UniProtKB-SubCell"/>
</dbReference>
<comment type="catalytic activity">
    <reaction evidence="1">
        <text>ATP + protein L-histidine = ADP + protein N-phospho-L-histidine.</text>
        <dbReference type="EC" id="2.7.13.3"/>
    </reaction>
</comment>
<dbReference type="GO" id="GO:0004016">
    <property type="term" value="F:adenylate cyclase activity"/>
    <property type="evidence" value="ECO:0007669"/>
    <property type="project" value="UniProtKB-ARBA"/>
</dbReference>
<dbReference type="CDD" id="cd00082">
    <property type="entry name" value="HisKA"/>
    <property type="match status" value="1"/>
</dbReference>
<evidence type="ECO:0000313" key="13">
    <source>
        <dbReference type="Proteomes" id="UP000503308"/>
    </source>
</evidence>
<dbReference type="Gene3D" id="3.40.50.2300">
    <property type="match status" value="1"/>
</dbReference>
<evidence type="ECO:0000259" key="11">
    <source>
        <dbReference type="PROSITE" id="PS50125"/>
    </source>
</evidence>
<dbReference type="InterPro" id="IPR003661">
    <property type="entry name" value="HisK_dim/P_dom"/>
</dbReference>
<feature type="domain" description="Response regulatory" evidence="10">
    <location>
        <begin position="175"/>
        <end position="291"/>
    </location>
</feature>
<dbReference type="GO" id="GO:0000166">
    <property type="term" value="F:nucleotide binding"/>
    <property type="evidence" value="ECO:0007669"/>
    <property type="project" value="UniProtKB-KW"/>
</dbReference>
<dbReference type="GO" id="GO:0000155">
    <property type="term" value="F:phosphorelay sensor kinase activity"/>
    <property type="evidence" value="ECO:0007669"/>
    <property type="project" value="InterPro"/>
</dbReference>
<reference evidence="12 13" key="1">
    <citation type="submission" date="2020-02" db="EMBL/GenBank/DDBJ databases">
        <title>Genome sequence of Roseobacter ponti.</title>
        <authorList>
            <person name="Hollensteiner J."/>
            <person name="Schneider D."/>
            <person name="Poehlein A."/>
            <person name="Daniel R."/>
        </authorList>
    </citation>
    <scope>NUCLEOTIDE SEQUENCE [LARGE SCALE GENOMIC DNA]</scope>
    <source>
        <strain evidence="12 13">DSM 106830</strain>
    </source>
</reference>
<dbReference type="InterPro" id="IPR001054">
    <property type="entry name" value="A/G_cyclase"/>
</dbReference>
<evidence type="ECO:0000256" key="5">
    <source>
        <dbReference type="ARBA" id="ARBA00022741"/>
    </source>
</evidence>
<evidence type="ECO:0000313" key="12">
    <source>
        <dbReference type="EMBL" id="QJF52557.1"/>
    </source>
</evidence>
<evidence type="ECO:0000256" key="9">
    <source>
        <dbReference type="PROSITE-ProRule" id="PRU00169"/>
    </source>
</evidence>
<dbReference type="PROSITE" id="PS50110">
    <property type="entry name" value="RESPONSE_REGULATORY"/>
    <property type="match status" value="1"/>
</dbReference>
<keyword evidence="9" id="KW-0597">Phosphoprotein</keyword>
<dbReference type="InterPro" id="IPR036097">
    <property type="entry name" value="HisK_dim/P_sf"/>
</dbReference>
<protein>
    <recommendedName>
        <fullName evidence="3">histidine kinase</fullName>
        <ecNumber evidence="3">2.7.13.3</ecNumber>
    </recommendedName>
</protein>
<dbReference type="InterPro" id="IPR001789">
    <property type="entry name" value="Sig_transdc_resp-reg_receiver"/>
</dbReference>
<evidence type="ECO:0000256" key="7">
    <source>
        <dbReference type="ARBA" id="ARBA00023136"/>
    </source>
</evidence>
<keyword evidence="13" id="KW-1185">Reference proteome</keyword>
<dbReference type="SMART" id="SM00448">
    <property type="entry name" value="REC"/>
    <property type="match status" value="1"/>
</dbReference>
<keyword evidence="5" id="KW-0547">Nucleotide-binding</keyword>
<dbReference type="Pfam" id="PF00512">
    <property type="entry name" value="HisKA"/>
    <property type="match status" value="1"/>
</dbReference>
<gene>
    <name evidence="12" type="ORF">G3256_15945</name>
</gene>
<dbReference type="Gene3D" id="1.10.287.130">
    <property type="match status" value="1"/>
</dbReference>
<keyword evidence="8" id="KW-0456">Lyase</keyword>
<dbReference type="AlphaFoldDB" id="A0A858SWZ1"/>
<dbReference type="InterPro" id="IPR050401">
    <property type="entry name" value="Cyclic_nucleotide_synthase"/>
</dbReference>